<evidence type="ECO:0000259" key="6">
    <source>
        <dbReference type="Pfam" id="PF07730"/>
    </source>
</evidence>
<keyword evidence="5" id="KW-1133">Transmembrane helix</keyword>
<evidence type="ECO:0000256" key="1">
    <source>
        <dbReference type="ARBA" id="ARBA00022679"/>
    </source>
</evidence>
<feature type="compositionally biased region" description="Pro residues" evidence="4">
    <location>
        <begin position="24"/>
        <end position="38"/>
    </location>
</feature>
<sequence>MAFSGLGGPLTGEEDLVKAHVQALPPPSHGRPAAPPALAPAAGARRPGPTPAASEPPGDVSALDSPLVRLLQERPLLTRVLVATVPGALCALAALLFLADSAGWPRALLIALLDWLGCVPVVAVRQNRWRLACALLLLAASVPFLNLGELAYVGVPLTVAAILGHAVHRYRAALTAARALAGEERRRAARERQRLQRDLHDLIGYSLSAIVVQAELIDRRLAEQRAPSRGDVAELISLSRRALAEVRSLSTVPPHLSLPVELASVRRVLRTAGVETDVVDDLPALGDGRVEAAMAAVLREGTTNILRHSQARACRITVGQVNRSTVLLLSNDGYEPPRGEETGSGLEGLAVRVAAVGGQLTWSHRKGWFRLRAAFPAVLTDPADGSATASRRARRSGWRPAGSWRAAWRPRR</sequence>
<evidence type="ECO:0000256" key="5">
    <source>
        <dbReference type="SAM" id="Phobius"/>
    </source>
</evidence>
<gene>
    <name evidence="7" type="ORF">RM844_23485</name>
</gene>
<evidence type="ECO:0000256" key="4">
    <source>
        <dbReference type="SAM" id="MobiDB-lite"/>
    </source>
</evidence>
<keyword evidence="3" id="KW-0902">Two-component regulatory system</keyword>
<dbReference type="GO" id="GO:0016301">
    <property type="term" value="F:kinase activity"/>
    <property type="evidence" value="ECO:0007669"/>
    <property type="project" value="UniProtKB-KW"/>
</dbReference>
<reference evidence="8" key="1">
    <citation type="submission" date="2023-07" db="EMBL/GenBank/DDBJ databases">
        <title>30 novel species of actinomycetes from the DSMZ collection.</title>
        <authorList>
            <person name="Nouioui I."/>
        </authorList>
    </citation>
    <scope>NUCLEOTIDE SEQUENCE [LARGE SCALE GENOMIC DNA]</scope>
    <source>
        <strain evidence="8">DSM 44915</strain>
    </source>
</reference>
<feature type="transmembrane region" description="Helical" evidence="5">
    <location>
        <begin position="104"/>
        <end position="122"/>
    </location>
</feature>
<feature type="domain" description="Signal transduction histidine kinase subgroup 3 dimerisation and phosphoacceptor" evidence="6">
    <location>
        <begin position="191"/>
        <end position="250"/>
    </location>
</feature>
<dbReference type="InterPro" id="IPR011712">
    <property type="entry name" value="Sig_transdc_His_kin_sub3_dim/P"/>
</dbReference>
<feature type="transmembrane region" description="Helical" evidence="5">
    <location>
        <begin position="129"/>
        <end position="145"/>
    </location>
</feature>
<keyword evidence="5" id="KW-0472">Membrane</keyword>
<dbReference type="Proteomes" id="UP001183410">
    <property type="component" value="Unassembled WGS sequence"/>
</dbReference>
<dbReference type="Gene3D" id="3.30.565.10">
    <property type="entry name" value="Histidine kinase-like ATPase, C-terminal domain"/>
    <property type="match status" value="1"/>
</dbReference>
<dbReference type="InterPro" id="IPR036890">
    <property type="entry name" value="HATPase_C_sf"/>
</dbReference>
<comment type="caution">
    <text evidence="7">The sequence shown here is derived from an EMBL/GenBank/DDBJ whole genome shotgun (WGS) entry which is preliminary data.</text>
</comment>
<dbReference type="CDD" id="cd16917">
    <property type="entry name" value="HATPase_UhpB-NarQ-NarX-like"/>
    <property type="match status" value="1"/>
</dbReference>
<organism evidence="7 8">
    <name type="scientific">Streptomyces chisholmiae</name>
    <dbReference type="NCBI Taxonomy" id="3075540"/>
    <lineage>
        <taxon>Bacteria</taxon>
        <taxon>Bacillati</taxon>
        <taxon>Actinomycetota</taxon>
        <taxon>Actinomycetes</taxon>
        <taxon>Kitasatosporales</taxon>
        <taxon>Streptomycetaceae</taxon>
        <taxon>Streptomyces</taxon>
    </lineage>
</organism>
<dbReference type="PANTHER" id="PTHR24421">
    <property type="entry name" value="NITRATE/NITRITE SENSOR PROTEIN NARX-RELATED"/>
    <property type="match status" value="1"/>
</dbReference>
<evidence type="ECO:0000313" key="8">
    <source>
        <dbReference type="Proteomes" id="UP001183410"/>
    </source>
</evidence>
<keyword evidence="1" id="KW-0808">Transferase</keyword>
<feature type="transmembrane region" description="Helical" evidence="5">
    <location>
        <begin position="76"/>
        <end position="98"/>
    </location>
</feature>
<dbReference type="EMBL" id="JAVREO010000015">
    <property type="protein sequence ID" value="MDT0269252.1"/>
    <property type="molecule type" value="Genomic_DNA"/>
</dbReference>
<feature type="compositionally biased region" description="Low complexity" evidence="4">
    <location>
        <begin position="39"/>
        <end position="53"/>
    </location>
</feature>
<proteinExistence type="predicted"/>
<dbReference type="InterPro" id="IPR050482">
    <property type="entry name" value="Sensor_HK_TwoCompSys"/>
</dbReference>
<name>A0ABU2JWA8_9ACTN</name>
<feature type="region of interest" description="Disordered" evidence="4">
    <location>
        <begin position="18"/>
        <end position="60"/>
    </location>
</feature>
<protein>
    <submittedName>
        <fullName evidence="7">Histidine kinase</fullName>
    </submittedName>
</protein>
<keyword evidence="5" id="KW-0812">Transmembrane</keyword>
<evidence type="ECO:0000313" key="7">
    <source>
        <dbReference type="EMBL" id="MDT0269252.1"/>
    </source>
</evidence>
<evidence type="ECO:0000256" key="2">
    <source>
        <dbReference type="ARBA" id="ARBA00022777"/>
    </source>
</evidence>
<dbReference type="PANTHER" id="PTHR24421:SF63">
    <property type="entry name" value="SENSOR HISTIDINE KINASE DESK"/>
    <property type="match status" value="1"/>
</dbReference>
<dbReference type="Gene3D" id="1.20.5.1930">
    <property type="match status" value="1"/>
</dbReference>
<keyword evidence="8" id="KW-1185">Reference proteome</keyword>
<dbReference type="Pfam" id="PF07730">
    <property type="entry name" value="HisKA_3"/>
    <property type="match status" value="1"/>
</dbReference>
<evidence type="ECO:0000256" key="3">
    <source>
        <dbReference type="ARBA" id="ARBA00023012"/>
    </source>
</evidence>
<accession>A0ABU2JWA8</accession>
<keyword evidence="2 7" id="KW-0418">Kinase</keyword>